<dbReference type="KEGG" id="hfe:HFELIS_03180"/>
<accession>E7A8R5</accession>
<proteinExistence type="predicted"/>
<protein>
    <submittedName>
        <fullName evidence="1">Uncharacterized protein</fullName>
    </submittedName>
</protein>
<reference evidence="1 2" key="1">
    <citation type="journal article" date="2011" name="Genome Biol. Evol.">
        <title>Comparative whole genome sequence analysis of the carcinogenic bacterial model pathogen Helicobacter felis.</title>
        <authorList>
            <person name="Arnold I.C."/>
            <person name="Zigova Z."/>
            <person name="Holden M."/>
            <person name="Lawley T.D."/>
            <person name="Rad R."/>
            <person name="Dougan G."/>
            <person name="Falkow S."/>
            <person name="Bentley S.D."/>
            <person name="Muller A."/>
        </authorList>
    </citation>
    <scope>NUCLEOTIDE SEQUENCE [LARGE SCALE GENOMIC DNA]</scope>
    <source>
        <strain evidence="2">ATCC 49179 / CCUG 28539 / NCTC 12436 / CS1</strain>
    </source>
</reference>
<keyword evidence="2" id="KW-1185">Reference proteome</keyword>
<dbReference type="EMBL" id="FQ670179">
    <property type="protein sequence ID" value="CBY82402.1"/>
    <property type="molecule type" value="Genomic_DNA"/>
</dbReference>
<sequence>MDFYFRCNDSMFMPKQDETKHGIKFFTGENHATDYCCDAIIFKFNQKEGNISVYLCEIKSSPNAKKLKQEQLLKTQL</sequence>
<dbReference type="GeneID" id="36133298"/>
<dbReference type="Proteomes" id="UP000007934">
    <property type="component" value="Chromosome"/>
</dbReference>
<dbReference type="RefSeq" id="WP_013468774.1">
    <property type="nucleotide sequence ID" value="NC_014810.2"/>
</dbReference>
<organism evidence="1 2">
    <name type="scientific">Helicobacter felis (strain ATCC 49179 / CCUG 28539 / NCTC 12436 / CS1)</name>
    <dbReference type="NCBI Taxonomy" id="936155"/>
    <lineage>
        <taxon>Bacteria</taxon>
        <taxon>Pseudomonadati</taxon>
        <taxon>Campylobacterota</taxon>
        <taxon>Epsilonproteobacteria</taxon>
        <taxon>Campylobacterales</taxon>
        <taxon>Helicobacteraceae</taxon>
        <taxon>Helicobacter</taxon>
    </lineage>
</organism>
<evidence type="ECO:0000313" key="2">
    <source>
        <dbReference type="Proteomes" id="UP000007934"/>
    </source>
</evidence>
<gene>
    <name evidence="1" type="ordered locus">Hfelis_03180</name>
</gene>
<evidence type="ECO:0000313" key="1">
    <source>
        <dbReference type="EMBL" id="CBY82402.1"/>
    </source>
</evidence>
<dbReference type="AlphaFoldDB" id="E7A8R5"/>
<dbReference type="OrthoDB" id="5329992at2"/>
<name>E7A8R5_HELFC</name>
<dbReference type="HOGENOM" id="CLU_2633213_0_0_7"/>